<dbReference type="EMBL" id="CM001879">
    <property type="protein sequence ID" value="EOX92368.1"/>
    <property type="molecule type" value="Genomic_DNA"/>
</dbReference>
<dbReference type="HOGENOM" id="CLU_1931327_0_0_1"/>
<evidence type="ECO:0000313" key="2">
    <source>
        <dbReference type="EMBL" id="EOX92368.1"/>
    </source>
</evidence>
<keyword evidence="3" id="KW-1185">Reference proteome</keyword>
<evidence type="ECO:0000256" key="1">
    <source>
        <dbReference type="SAM" id="MobiDB-lite"/>
    </source>
</evidence>
<organism evidence="2 3">
    <name type="scientific">Theobroma cacao</name>
    <name type="common">Cacao</name>
    <name type="synonym">Cocoa</name>
    <dbReference type="NCBI Taxonomy" id="3641"/>
    <lineage>
        <taxon>Eukaryota</taxon>
        <taxon>Viridiplantae</taxon>
        <taxon>Streptophyta</taxon>
        <taxon>Embryophyta</taxon>
        <taxon>Tracheophyta</taxon>
        <taxon>Spermatophyta</taxon>
        <taxon>Magnoliopsida</taxon>
        <taxon>eudicotyledons</taxon>
        <taxon>Gunneridae</taxon>
        <taxon>Pentapetalae</taxon>
        <taxon>rosids</taxon>
        <taxon>malvids</taxon>
        <taxon>Malvales</taxon>
        <taxon>Malvaceae</taxon>
        <taxon>Byttnerioideae</taxon>
        <taxon>Theobroma</taxon>
    </lineage>
</organism>
<proteinExistence type="predicted"/>
<accession>A0A061DQY5</accession>
<reference evidence="2 3" key="1">
    <citation type="journal article" date="2013" name="Genome Biol.">
        <title>The genome sequence of the most widely cultivated cacao type and its use to identify candidate genes regulating pod color.</title>
        <authorList>
            <person name="Motamayor J.C."/>
            <person name="Mockaitis K."/>
            <person name="Schmutz J."/>
            <person name="Haiminen N."/>
            <person name="Iii D.L."/>
            <person name="Cornejo O."/>
            <person name="Findley S.D."/>
            <person name="Zheng P."/>
            <person name="Utro F."/>
            <person name="Royaert S."/>
            <person name="Saski C."/>
            <person name="Jenkins J."/>
            <person name="Podicheti R."/>
            <person name="Zhao M."/>
            <person name="Scheffler B.E."/>
            <person name="Stack J.C."/>
            <person name="Feltus F.A."/>
            <person name="Mustiga G.M."/>
            <person name="Amores F."/>
            <person name="Phillips W."/>
            <person name="Marelli J.P."/>
            <person name="May G.D."/>
            <person name="Shapiro H."/>
            <person name="Ma J."/>
            <person name="Bustamante C.D."/>
            <person name="Schnell R.J."/>
            <person name="Main D."/>
            <person name="Gilbert D."/>
            <person name="Parida L."/>
            <person name="Kuhn D.N."/>
        </authorList>
    </citation>
    <scope>NUCLEOTIDE SEQUENCE [LARGE SCALE GENOMIC DNA]</scope>
    <source>
        <strain evidence="3">cv. Matina 1-6</strain>
    </source>
</reference>
<feature type="region of interest" description="Disordered" evidence="1">
    <location>
        <begin position="61"/>
        <end position="103"/>
    </location>
</feature>
<evidence type="ECO:0000313" key="3">
    <source>
        <dbReference type="Proteomes" id="UP000026915"/>
    </source>
</evidence>
<dbReference type="AlphaFoldDB" id="A0A061DQY5"/>
<dbReference type="Proteomes" id="UP000026915">
    <property type="component" value="Chromosome 1"/>
</dbReference>
<sequence length="131" mass="14404">MCDWPPLLSGDRRLATLSLSTSSSHKRLTQNFSFLFSLLSPAVTKPKALYPFFLSSTAKISRRRQFRGSSATNKERERAGGKPTSKKRKGGRSGHLGSRRCEGERGLAKGKLWVPSLATAERKEIPQAVSG</sequence>
<name>A0A061DQY5_THECC</name>
<dbReference type="InParanoid" id="A0A061DQY5"/>
<dbReference type="Gramene" id="EOX92368">
    <property type="protein sequence ID" value="EOX92368"/>
    <property type="gene ID" value="TCM_001318"/>
</dbReference>
<protein>
    <submittedName>
        <fullName evidence="2">Uncharacterized protein</fullName>
    </submittedName>
</protein>
<gene>
    <name evidence="2" type="ORF">TCM_001318</name>
</gene>